<organism evidence="1">
    <name type="scientific">Caulobacter sp. 73W</name>
    <dbReference type="NCBI Taxonomy" id="3161137"/>
    <lineage>
        <taxon>Bacteria</taxon>
        <taxon>Pseudomonadati</taxon>
        <taxon>Pseudomonadota</taxon>
        <taxon>Alphaproteobacteria</taxon>
        <taxon>Caulobacterales</taxon>
        <taxon>Caulobacteraceae</taxon>
        <taxon>Caulobacter</taxon>
    </lineage>
</organism>
<reference evidence="1" key="1">
    <citation type="submission" date="2024-06" db="EMBL/GenBank/DDBJ databases">
        <title>Caulobacter inopinatus, sp. nov.</title>
        <authorList>
            <person name="Donachie S.P."/>
        </authorList>
    </citation>
    <scope>NUCLEOTIDE SEQUENCE</scope>
    <source>
        <strain evidence="1">73W</strain>
    </source>
</reference>
<accession>A0AB39KXK1</accession>
<dbReference type="AlphaFoldDB" id="A0AB39KXK1"/>
<dbReference type="EMBL" id="CP158375">
    <property type="protein sequence ID" value="XDO98732.1"/>
    <property type="molecule type" value="Genomic_DNA"/>
</dbReference>
<proteinExistence type="predicted"/>
<evidence type="ECO:0000313" key="1">
    <source>
        <dbReference type="EMBL" id="XDO98732.1"/>
    </source>
</evidence>
<name>A0AB39KXK1_9CAUL</name>
<gene>
    <name evidence="1" type="ORF">ABOZ73_13120</name>
</gene>
<sequence length="45" mass="4468">MGCLAKGAATFVATWRTPGTVLSGALSAAAGRGVLKWVAGRPGPR</sequence>
<protein>
    <submittedName>
        <fullName evidence="1">Uncharacterized protein</fullName>
    </submittedName>
</protein>
<dbReference type="RefSeq" id="WP_369062602.1">
    <property type="nucleotide sequence ID" value="NZ_CP158375.1"/>
</dbReference>